<accession>A0ABN7X6A3</accession>
<proteinExistence type="predicted"/>
<sequence length="50" mass="5922">MYKNDVIKLNRQDDSAAYRTFCSSNFKQCLEKDFDVELDMEGFAVYLFVI</sequence>
<name>A0ABN7X6A3_GIGMA</name>
<evidence type="ECO:0000313" key="1">
    <source>
        <dbReference type="EMBL" id="CAG8848497.1"/>
    </source>
</evidence>
<keyword evidence="2" id="KW-1185">Reference proteome</keyword>
<feature type="non-terminal residue" evidence="1">
    <location>
        <position position="1"/>
    </location>
</feature>
<feature type="non-terminal residue" evidence="1">
    <location>
        <position position="50"/>
    </location>
</feature>
<protein>
    <submittedName>
        <fullName evidence="1">4589_t:CDS:1</fullName>
    </submittedName>
</protein>
<reference evidence="1 2" key="1">
    <citation type="submission" date="2021-06" db="EMBL/GenBank/DDBJ databases">
        <authorList>
            <person name="Kallberg Y."/>
            <person name="Tangrot J."/>
            <person name="Rosling A."/>
        </authorList>
    </citation>
    <scope>NUCLEOTIDE SEQUENCE [LARGE SCALE GENOMIC DNA]</scope>
    <source>
        <strain evidence="1 2">120-4 pot B 10/14</strain>
    </source>
</reference>
<organism evidence="1 2">
    <name type="scientific">Gigaspora margarita</name>
    <dbReference type="NCBI Taxonomy" id="4874"/>
    <lineage>
        <taxon>Eukaryota</taxon>
        <taxon>Fungi</taxon>
        <taxon>Fungi incertae sedis</taxon>
        <taxon>Mucoromycota</taxon>
        <taxon>Glomeromycotina</taxon>
        <taxon>Glomeromycetes</taxon>
        <taxon>Diversisporales</taxon>
        <taxon>Gigasporaceae</taxon>
        <taxon>Gigaspora</taxon>
    </lineage>
</organism>
<dbReference type="EMBL" id="CAJVQB010092278">
    <property type="protein sequence ID" value="CAG8848497.1"/>
    <property type="molecule type" value="Genomic_DNA"/>
</dbReference>
<evidence type="ECO:0000313" key="2">
    <source>
        <dbReference type="Proteomes" id="UP000789901"/>
    </source>
</evidence>
<dbReference type="Proteomes" id="UP000789901">
    <property type="component" value="Unassembled WGS sequence"/>
</dbReference>
<gene>
    <name evidence="1" type="ORF">GMARGA_LOCUS39207</name>
</gene>
<comment type="caution">
    <text evidence="1">The sequence shown here is derived from an EMBL/GenBank/DDBJ whole genome shotgun (WGS) entry which is preliminary data.</text>
</comment>